<dbReference type="Pfam" id="PF07983">
    <property type="entry name" value="X8"/>
    <property type="match status" value="1"/>
</dbReference>
<evidence type="ECO:0000256" key="4">
    <source>
        <dbReference type="ARBA" id="ARBA00023288"/>
    </source>
</evidence>
<dbReference type="InterPro" id="IPR044788">
    <property type="entry name" value="X8_dom_prot"/>
</dbReference>
<keyword evidence="9" id="KW-1185">Reference proteome</keyword>
<comment type="caution">
    <text evidence="8">The sequence shown here is derived from an EMBL/GenBank/DDBJ whole genome shotgun (WGS) entry which is preliminary data.</text>
</comment>
<keyword evidence="5" id="KW-0472">Membrane</keyword>
<gene>
    <name evidence="8" type="ORF">ERUC_LOCUS8108</name>
</gene>
<evidence type="ECO:0000256" key="1">
    <source>
        <dbReference type="ARBA" id="ARBA00004609"/>
    </source>
</evidence>
<evidence type="ECO:0000256" key="3">
    <source>
        <dbReference type="ARBA" id="ARBA00022729"/>
    </source>
</evidence>
<keyword evidence="3 6" id="KW-0732">Signal</keyword>
<proteinExistence type="predicted"/>
<accession>A0ABC8J8T2</accession>
<dbReference type="GO" id="GO:0005886">
    <property type="term" value="C:plasma membrane"/>
    <property type="evidence" value="ECO:0007669"/>
    <property type="project" value="UniProtKB-SubCell"/>
</dbReference>
<dbReference type="SMART" id="SM00768">
    <property type="entry name" value="X8"/>
    <property type="match status" value="1"/>
</dbReference>
<evidence type="ECO:0000256" key="6">
    <source>
        <dbReference type="SAM" id="SignalP"/>
    </source>
</evidence>
<dbReference type="GO" id="GO:0009506">
    <property type="term" value="C:plasmodesma"/>
    <property type="evidence" value="ECO:0007669"/>
    <property type="project" value="UniProtKB-ARBA"/>
</dbReference>
<evidence type="ECO:0000256" key="2">
    <source>
        <dbReference type="ARBA" id="ARBA00022622"/>
    </source>
</evidence>
<keyword evidence="2" id="KW-0336">GPI-anchor</keyword>
<dbReference type="GO" id="GO:0098552">
    <property type="term" value="C:side of membrane"/>
    <property type="evidence" value="ECO:0007669"/>
    <property type="project" value="UniProtKB-KW"/>
</dbReference>
<keyword evidence="2" id="KW-0325">Glycoprotein</keyword>
<evidence type="ECO:0000313" key="9">
    <source>
        <dbReference type="Proteomes" id="UP001642260"/>
    </source>
</evidence>
<dbReference type="PANTHER" id="PTHR31044:SF130">
    <property type="entry name" value="CARBOHYDRATE-BINDING X8 DOMAIN SUPERFAMILY PROTEIN"/>
    <property type="match status" value="1"/>
</dbReference>
<feature type="transmembrane region" description="Helical" evidence="5">
    <location>
        <begin position="104"/>
        <end position="125"/>
    </location>
</feature>
<dbReference type="Gene3D" id="1.20.58.1040">
    <property type="match status" value="1"/>
</dbReference>
<dbReference type="Proteomes" id="UP001642260">
    <property type="component" value="Unassembled WGS sequence"/>
</dbReference>
<reference evidence="8 9" key="1">
    <citation type="submission" date="2022-03" db="EMBL/GenBank/DDBJ databases">
        <authorList>
            <person name="Macdonald S."/>
            <person name="Ahmed S."/>
            <person name="Newling K."/>
        </authorList>
    </citation>
    <scope>NUCLEOTIDE SEQUENCE [LARGE SCALE GENOMIC DNA]</scope>
</reference>
<protein>
    <recommendedName>
        <fullName evidence="7">X8 domain-containing protein</fullName>
    </recommendedName>
</protein>
<evidence type="ECO:0000259" key="7">
    <source>
        <dbReference type="SMART" id="SM00768"/>
    </source>
</evidence>
<name>A0ABC8J8T2_ERUVS</name>
<dbReference type="PANTHER" id="PTHR31044">
    <property type="entry name" value="BETA-1,3 GLUCANASE"/>
    <property type="match status" value="1"/>
</dbReference>
<dbReference type="InterPro" id="IPR012946">
    <property type="entry name" value="X8"/>
</dbReference>
<keyword evidence="4" id="KW-0449">Lipoprotein</keyword>
<evidence type="ECO:0000256" key="5">
    <source>
        <dbReference type="SAM" id="Phobius"/>
    </source>
</evidence>
<dbReference type="AlphaFoldDB" id="A0ABC8J8T2"/>
<evidence type="ECO:0000313" key="8">
    <source>
        <dbReference type="EMBL" id="CAH8318047.1"/>
    </source>
</evidence>
<dbReference type="EMBL" id="CAKOAT010086265">
    <property type="protein sequence ID" value="CAH8318047.1"/>
    <property type="molecule type" value="Genomic_DNA"/>
</dbReference>
<organism evidence="8 9">
    <name type="scientific">Eruca vesicaria subsp. sativa</name>
    <name type="common">Garden rocket</name>
    <name type="synonym">Eruca sativa</name>
    <dbReference type="NCBI Taxonomy" id="29727"/>
    <lineage>
        <taxon>Eukaryota</taxon>
        <taxon>Viridiplantae</taxon>
        <taxon>Streptophyta</taxon>
        <taxon>Embryophyta</taxon>
        <taxon>Tracheophyta</taxon>
        <taxon>Spermatophyta</taxon>
        <taxon>Magnoliopsida</taxon>
        <taxon>eudicotyledons</taxon>
        <taxon>Gunneridae</taxon>
        <taxon>Pentapetalae</taxon>
        <taxon>rosids</taxon>
        <taxon>malvids</taxon>
        <taxon>Brassicales</taxon>
        <taxon>Brassicaceae</taxon>
        <taxon>Brassiceae</taxon>
        <taxon>Eruca</taxon>
    </lineage>
</organism>
<keyword evidence="5" id="KW-0812">Transmembrane</keyword>
<feature type="signal peptide" evidence="6">
    <location>
        <begin position="1"/>
        <end position="17"/>
    </location>
</feature>
<sequence>MKSPLLVLLLLFIRVAAKELEPPRWCLPKPGVSPEKLQSVLNYVCSHMACPQSSDRCFASYDLPGRVGVVMNLYFQTYGRTEEACFFGGDGMIVTTNPGYGECVYYTASAATIIPPTMLLLLLLFNLV</sequence>
<keyword evidence="5" id="KW-1133">Transmembrane helix</keyword>
<comment type="subcellular location">
    <subcellularLocation>
        <location evidence="1">Cell membrane</location>
        <topology evidence="1">Lipid-anchor</topology>
        <topology evidence="1">GPI-anchor</topology>
    </subcellularLocation>
</comment>
<feature type="domain" description="X8" evidence="7">
    <location>
        <begin position="24"/>
        <end position="105"/>
    </location>
</feature>
<feature type="chain" id="PRO_5044872745" description="X8 domain-containing protein" evidence="6">
    <location>
        <begin position="18"/>
        <end position="128"/>
    </location>
</feature>